<dbReference type="Gene3D" id="1.25.40.10">
    <property type="entry name" value="Tetratricopeptide repeat domain"/>
    <property type="match status" value="2"/>
</dbReference>
<evidence type="ECO:0008006" key="6">
    <source>
        <dbReference type="Google" id="ProtNLM"/>
    </source>
</evidence>
<feature type="repeat" description="PPR" evidence="3">
    <location>
        <begin position="194"/>
        <end position="228"/>
    </location>
</feature>
<dbReference type="AlphaFoldDB" id="A0ABD1LQ23"/>
<evidence type="ECO:0000256" key="2">
    <source>
        <dbReference type="ARBA" id="ARBA00022737"/>
    </source>
</evidence>
<keyword evidence="5" id="KW-1185">Reference proteome</keyword>
<dbReference type="PANTHER" id="PTHR46128:SF211">
    <property type="entry name" value="PENTACOTRIPEPTIDE-REPEAT REGION OF PRORP DOMAIN-CONTAINING PROTEIN"/>
    <property type="match status" value="1"/>
</dbReference>
<dbReference type="PANTHER" id="PTHR46128">
    <property type="entry name" value="MITOCHONDRIAL GROUP I INTRON SPLICING FACTOR CCM1"/>
    <property type="match status" value="1"/>
</dbReference>
<evidence type="ECO:0000313" key="4">
    <source>
        <dbReference type="EMBL" id="KAL2325622.1"/>
    </source>
</evidence>
<evidence type="ECO:0000256" key="3">
    <source>
        <dbReference type="PROSITE-ProRule" id="PRU00708"/>
    </source>
</evidence>
<keyword evidence="2" id="KW-0677">Repeat</keyword>
<dbReference type="EMBL" id="JBGMDY010000008">
    <property type="protein sequence ID" value="KAL2325622.1"/>
    <property type="molecule type" value="Genomic_DNA"/>
</dbReference>
<feature type="repeat" description="PPR" evidence="3">
    <location>
        <begin position="267"/>
        <end position="301"/>
    </location>
</feature>
<protein>
    <recommendedName>
        <fullName evidence="6">Pentatricopeptide repeat-containing protein</fullName>
    </recommendedName>
</protein>
<gene>
    <name evidence="4" type="ORF">Fmac_024680</name>
</gene>
<dbReference type="PROSITE" id="PS51375">
    <property type="entry name" value="PPR"/>
    <property type="match status" value="3"/>
</dbReference>
<reference evidence="4 5" key="1">
    <citation type="submission" date="2024-08" db="EMBL/GenBank/DDBJ databases">
        <title>Insights into the chromosomal genome structure of Flemingia macrophylla.</title>
        <authorList>
            <person name="Ding Y."/>
            <person name="Zhao Y."/>
            <person name="Bi W."/>
            <person name="Wu M."/>
            <person name="Zhao G."/>
            <person name="Gong Y."/>
            <person name="Li W."/>
            <person name="Zhang P."/>
        </authorList>
    </citation>
    <scope>NUCLEOTIDE SEQUENCE [LARGE SCALE GENOMIC DNA]</scope>
    <source>
        <strain evidence="4">DYQJB</strain>
        <tissue evidence="4">Leaf</tissue>
    </source>
</reference>
<dbReference type="InterPro" id="IPR002885">
    <property type="entry name" value="PPR_rpt"/>
</dbReference>
<evidence type="ECO:0000313" key="5">
    <source>
        <dbReference type="Proteomes" id="UP001603857"/>
    </source>
</evidence>
<dbReference type="InterPro" id="IPR011990">
    <property type="entry name" value="TPR-like_helical_dom_sf"/>
</dbReference>
<comment type="similarity">
    <text evidence="1">Belongs to the PPR family. P subfamily.</text>
</comment>
<organism evidence="4 5">
    <name type="scientific">Flemingia macrophylla</name>
    <dbReference type="NCBI Taxonomy" id="520843"/>
    <lineage>
        <taxon>Eukaryota</taxon>
        <taxon>Viridiplantae</taxon>
        <taxon>Streptophyta</taxon>
        <taxon>Embryophyta</taxon>
        <taxon>Tracheophyta</taxon>
        <taxon>Spermatophyta</taxon>
        <taxon>Magnoliopsida</taxon>
        <taxon>eudicotyledons</taxon>
        <taxon>Gunneridae</taxon>
        <taxon>Pentapetalae</taxon>
        <taxon>rosids</taxon>
        <taxon>fabids</taxon>
        <taxon>Fabales</taxon>
        <taxon>Fabaceae</taxon>
        <taxon>Papilionoideae</taxon>
        <taxon>50 kb inversion clade</taxon>
        <taxon>NPAAA clade</taxon>
        <taxon>indigoferoid/millettioid clade</taxon>
        <taxon>Phaseoleae</taxon>
        <taxon>Flemingia</taxon>
    </lineage>
</organism>
<proteinExistence type="inferred from homology"/>
<comment type="caution">
    <text evidence="4">The sequence shown here is derived from an EMBL/GenBank/DDBJ whole genome shotgun (WGS) entry which is preliminary data.</text>
</comment>
<dbReference type="Proteomes" id="UP001603857">
    <property type="component" value="Unassembled WGS sequence"/>
</dbReference>
<dbReference type="NCBIfam" id="TIGR00756">
    <property type="entry name" value="PPR"/>
    <property type="match status" value="3"/>
</dbReference>
<accession>A0ABD1LQ23</accession>
<dbReference type="InterPro" id="IPR050872">
    <property type="entry name" value="PPR_P_subfamily"/>
</dbReference>
<evidence type="ECO:0000256" key="1">
    <source>
        <dbReference type="ARBA" id="ARBA00007626"/>
    </source>
</evidence>
<name>A0ABD1LQ23_9FABA</name>
<dbReference type="Pfam" id="PF01535">
    <property type="entry name" value="PPR"/>
    <property type="match status" value="1"/>
</dbReference>
<sequence>MNQGHSCSKSGVVEGSDLESDVGKVYETIMDNLNEFNNLGITLGQLRIPLSTPLVTGLLHSLIYDEKIALRFFTWAGHQEDYSREPCAYNDMMDILSSTKFNVKQFRIVCDMLQYMKRNNKTSVPVEVLLTILRKHTEKYIIRVHKCVKKKGIKVKTPPEINTLNLLLDALYKCCLVEDVETLHKKMRKTMKPNADTYNILIFGWCRVRNPTRGMKLMEEMVQLGHRPDNFAYNTAIDTYCKASMVTKAVDLFEFMRTKGSTLSSPTAKTYAIVIMALVQNDRMEECFKLIGHMISSGCLPDVTTYKEIV</sequence>
<feature type="repeat" description="PPR" evidence="3">
    <location>
        <begin position="229"/>
        <end position="263"/>
    </location>
</feature>
<dbReference type="Pfam" id="PF13041">
    <property type="entry name" value="PPR_2"/>
    <property type="match status" value="2"/>
</dbReference>